<reference evidence="3 6" key="2">
    <citation type="submission" date="2018-07" db="EMBL/GenBank/DDBJ databases">
        <title>Genomic Encyclopedia of Archaeal and Bacterial Type Strains, Phase II (KMG-II): from individual species to whole genera.</title>
        <authorList>
            <person name="Goeker M."/>
        </authorList>
    </citation>
    <scope>NUCLEOTIDE SEQUENCE [LARGE SCALE GENOMIC DNA]</scope>
    <source>
        <strain evidence="3 6">JA575</strain>
    </source>
</reference>
<accession>A0A336JVF4</accession>
<dbReference type="EMBL" id="UFQQ01000037">
    <property type="protein sequence ID" value="SSW93388.1"/>
    <property type="molecule type" value="Genomic_DNA"/>
</dbReference>
<feature type="chain" id="PRO_5016302185" description="DUF2155 domain-containing protein" evidence="2">
    <location>
        <begin position="28"/>
        <end position="309"/>
    </location>
</feature>
<sequence length="309" mass="32483">MSRSLSLVGLAALIVAPLIAFAPPAQAQIGNIFSDPPPRPPGMVPRGAPPADDEEEEVPDLPPQGRVLPAPNRAMQGSAMPGPVQSQPLPPPPGSTVIPQTTPGTPVAPAEPNTGVANAPAAANPLPGLPPGQRQPRGTPQTNPPPSPATLQPGDEIVTEPPAQKIVNKKASFTGLDKITGRTISFDADIGETVQFGALRVKTDACYTRPATEATNTDAFVEVDEITLQGEVKRIFSGWMFAASPGLHAVEHPIYDIWLTDCKNPETPNVASAQPEAPKPAAQPQPRRRAQQPPPQRPQRPPPLPGFQQ</sequence>
<feature type="region of interest" description="Disordered" evidence="1">
    <location>
        <begin position="265"/>
        <end position="309"/>
    </location>
</feature>
<organism evidence="4 5">
    <name type="scientific">Rhodopseudomonas pentothenatexigens</name>
    <dbReference type="NCBI Taxonomy" id="999699"/>
    <lineage>
        <taxon>Bacteria</taxon>
        <taxon>Pseudomonadati</taxon>
        <taxon>Pseudomonadota</taxon>
        <taxon>Alphaproteobacteria</taxon>
        <taxon>Hyphomicrobiales</taxon>
        <taxon>Nitrobacteraceae</taxon>
        <taxon>Rhodopseudomonas</taxon>
    </lineage>
</organism>
<evidence type="ECO:0000313" key="6">
    <source>
        <dbReference type="Proteomes" id="UP000256343"/>
    </source>
</evidence>
<proteinExistence type="predicted"/>
<feature type="compositionally biased region" description="Pro residues" evidence="1">
    <location>
        <begin position="292"/>
        <end position="309"/>
    </location>
</feature>
<reference evidence="4 5" key="1">
    <citation type="submission" date="2017-08" db="EMBL/GenBank/DDBJ databases">
        <authorList>
            <person name="de Groot N.N."/>
        </authorList>
    </citation>
    <scope>NUCLEOTIDE SEQUENCE [LARGE SCALE GENOMIC DNA]</scope>
    <source>
        <strain evidence="4 5">JA575</strain>
    </source>
</reference>
<evidence type="ECO:0000256" key="2">
    <source>
        <dbReference type="SAM" id="SignalP"/>
    </source>
</evidence>
<dbReference type="AlphaFoldDB" id="A0A336JVF4"/>
<feature type="region of interest" description="Disordered" evidence="1">
    <location>
        <begin position="31"/>
        <end position="156"/>
    </location>
</feature>
<keyword evidence="6" id="KW-1185">Reference proteome</keyword>
<evidence type="ECO:0008006" key="7">
    <source>
        <dbReference type="Google" id="ProtNLM"/>
    </source>
</evidence>
<name>A0A336JVF4_9BRAD</name>
<protein>
    <recommendedName>
        <fullName evidence="7">DUF2155 domain-containing protein</fullName>
    </recommendedName>
</protein>
<feature type="compositionally biased region" description="Low complexity" evidence="1">
    <location>
        <begin position="117"/>
        <end position="141"/>
    </location>
</feature>
<evidence type="ECO:0000313" key="3">
    <source>
        <dbReference type="EMBL" id="RED23002.1"/>
    </source>
</evidence>
<gene>
    <name evidence="3" type="ORF">BJ125_1379</name>
    <name evidence="4" type="ORF">SAMN05892882_1379</name>
</gene>
<feature type="signal peptide" evidence="2">
    <location>
        <begin position="1"/>
        <end position="27"/>
    </location>
</feature>
<dbReference type="InterPro" id="IPR019225">
    <property type="entry name" value="DUF2155"/>
</dbReference>
<dbReference type="Pfam" id="PF09923">
    <property type="entry name" value="DUF2155"/>
    <property type="match status" value="1"/>
</dbReference>
<evidence type="ECO:0000313" key="5">
    <source>
        <dbReference type="Proteomes" id="UP000252631"/>
    </source>
</evidence>
<dbReference type="Proteomes" id="UP000256343">
    <property type="component" value="Unassembled WGS sequence"/>
</dbReference>
<dbReference type="Proteomes" id="UP000252631">
    <property type="component" value="Unassembled WGS sequence"/>
</dbReference>
<dbReference type="RefSeq" id="WP_114360771.1">
    <property type="nucleotide sequence ID" value="NZ_QRDT01000037.1"/>
</dbReference>
<dbReference type="EMBL" id="QRDT01000037">
    <property type="protein sequence ID" value="RED23002.1"/>
    <property type="molecule type" value="Genomic_DNA"/>
</dbReference>
<evidence type="ECO:0000313" key="4">
    <source>
        <dbReference type="EMBL" id="SSW93388.1"/>
    </source>
</evidence>
<keyword evidence="2" id="KW-0732">Signal</keyword>
<dbReference type="OrthoDB" id="9810376at2"/>
<evidence type="ECO:0000256" key="1">
    <source>
        <dbReference type="SAM" id="MobiDB-lite"/>
    </source>
</evidence>